<proteinExistence type="predicted"/>
<evidence type="ECO:0000256" key="1">
    <source>
        <dbReference type="SAM" id="Phobius"/>
    </source>
</evidence>
<keyword evidence="1" id="KW-0812">Transmembrane</keyword>
<reference evidence="3" key="3">
    <citation type="submission" date="2018-08" db="UniProtKB">
        <authorList>
            <consortium name="EnsemblPlants"/>
        </authorList>
    </citation>
    <scope>IDENTIFICATION</scope>
    <source>
        <strain evidence="3">cv. Bd21</strain>
    </source>
</reference>
<dbReference type="AlphaFoldDB" id="A0A2K2DFY8"/>
<reference evidence="2 3" key="1">
    <citation type="journal article" date="2010" name="Nature">
        <title>Genome sequencing and analysis of the model grass Brachypodium distachyon.</title>
        <authorList>
            <consortium name="International Brachypodium Initiative"/>
        </authorList>
    </citation>
    <scope>NUCLEOTIDE SEQUENCE [LARGE SCALE GENOMIC DNA]</scope>
    <source>
        <strain evidence="2 3">Bd21</strain>
    </source>
</reference>
<reference evidence="2" key="2">
    <citation type="submission" date="2017-06" db="EMBL/GenBank/DDBJ databases">
        <title>WGS assembly of Brachypodium distachyon.</title>
        <authorList>
            <consortium name="The International Brachypodium Initiative"/>
            <person name="Lucas S."/>
            <person name="Harmon-Smith M."/>
            <person name="Lail K."/>
            <person name="Tice H."/>
            <person name="Grimwood J."/>
            <person name="Bruce D."/>
            <person name="Barry K."/>
            <person name="Shu S."/>
            <person name="Lindquist E."/>
            <person name="Wang M."/>
            <person name="Pitluck S."/>
            <person name="Vogel J.P."/>
            <person name="Garvin D.F."/>
            <person name="Mockler T.C."/>
            <person name="Schmutz J."/>
            <person name="Rokhsar D."/>
            <person name="Bevan M.W."/>
        </authorList>
    </citation>
    <scope>NUCLEOTIDE SEQUENCE</scope>
    <source>
        <strain evidence="2">Bd21</strain>
    </source>
</reference>
<dbReference type="InParanoid" id="A0A2K2DFY8"/>
<organism evidence="2">
    <name type="scientific">Brachypodium distachyon</name>
    <name type="common">Purple false brome</name>
    <name type="synonym">Trachynia distachya</name>
    <dbReference type="NCBI Taxonomy" id="15368"/>
    <lineage>
        <taxon>Eukaryota</taxon>
        <taxon>Viridiplantae</taxon>
        <taxon>Streptophyta</taxon>
        <taxon>Embryophyta</taxon>
        <taxon>Tracheophyta</taxon>
        <taxon>Spermatophyta</taxon>
        <taxon>Magnoliopsida</taxon>
        <taxon>Liliopsida</taxon>
        <taxon>Poales</taxon>
        <taxon>Poaceae</taxon>
        <taxon>BOP clade</taxon>
        <taxon>Pooideae</taxon>
        <taxon>Stipodae</taxon>
        <taxon>Brachypodieae</taxon>
        <taxon>Brachypodium</taxon>
    </lineage>
</organism>
<dbReference type="EnsemblPlants" id="PNT73179">
    <property type="protein sequence ID" value="PNT73179"/>
    <property type="gene ID" value="BRADI_2g54795v3"/>
</dbReference>
<sequence length="86" mass="10065">MGTIHLFIHAHVIFRIFLNFYTSIQFFFKSSVLLRHFSGRSFLNRHIFVGMFAVTMYRVVAHSEAERQVEPRVEIGINQKYSTPGS</sequence>
<evidence type="ECO:0000313" key="3">
    <source>
        <dbReference type="EnsemblPlants" id="PNT73179"/>
    </source>
</evidence>
<keyword evidence="1" id="KW-0472">Membrane</keyword>
<gene>
    <name evidence="2" type="ORF">BRADI_2g54795v3</name>
</gene>
<keyword evidence="1" id="KW-1133">Transmembrane helix</keyword>
<feature type="transmembrane region" description="Helical" evidence="1">
    <location>
        <begin position="6"/>
        <end position="28"/>
    </location>
</feature>
<dbReference type="Proteomes" id="UP000008810">
    <property type="component" value="Chromosome 2"/>
</dbReference>
<name>A0A2K2DFY8_BRADI</name>
<evidence type="ECO:0000313" key="4">
    <source>
        <dbReference type="Proteomes" id="UP000008810"/>
    </source>
</evidence>
<keyword evidence="4" id="KW-1185">Reference proteome</keyword>
<dbReference type="Gramene" id="PNT73179">
    <property type="protein sequence ID" value="PNT73179"/>
    <property type="gene ID" value="BRADI_2g54795v3"/>
</dbReference>
<evidence type="ECO:0000313" key="2">
    <source>
        <dbReference type="EMBL" id="PNT73179.1"/>
    </source>
</evidence>
<protein>
    <submittedName>
        <fullName evidence="2 3">Uncharacterized protein</fullName>
    </submittedName>
</protein>
<dbReference type="EMBL" id="CM000881">
    <property type="protein sequence ID" value="PNT73179.1"/>
    <property type="molecule type" value="Genomic_DNA"/>
</dbReference>
<accession>A0A2K2DFY8</accession>